<dbReference type="GO" id="GO:0000310">
    <property type="term" value="F:xanthine phosphoribosyltransferase activity"/>
    <property type="evidence" value="ECO:0007669"/>
    <property type="project" value="UniProtKB-UniRule"/>
</dbReference>
<dbReference type="InterPro" id="IPR050118">
    <property type="entry name" value="Pur/Pyrimidine_PRTase"/>
</dbReference>
<sequence>MQLLKDRICRDGKVKEGNVLKVDSFLNHQIDVSLLCEIGKEFKRIFGDCGVTKILTVEASGIGIACVAAQFFNVPVLFAKKNQTKNISGDVYTRSVESFTHGRSYDIIVSREFLKPEDRVLIIDDFLARGSALLGLVGLVQDAGAQLVGAGIVIEKGFQEGGALVRARGVRVESLAVIESMDPRTGIVFR</sequence>
<evidence type="ECO:0000256" key="5">
    <source>
        <dbReference type="HAMAP-Rule" id="MF_01184"/>
    </source>
</evidence>
<name>A0A1W2A3A1_9FIRM</name>
<dbReference type="SUPFAM" id="SSF53271">
    <property type="entry name" value="PRTase-like"/>
    <property type="match status" value="1"/>
</dbReference>
<keyword evidence="2 5" id="KW-0328">Glycosyltransferase</keyword>
<dbReference type="InterPro" id="IPR010079">
    <property type="entry name" value="Xanthine_PRibTrfase"/>
</dbReference>
<feature type="binding site" evidence="5">
    <location>
        <position position="20"/>
    </location>
    <ligand>
        <name>xanthine</name>
        <dbReference type="ChEBI" id="CHEBI:17712"/>
    </ligand>
</feature>
<comment type="pathway">
    <text evidence="5">Purine metabolism; XMP biosynthesis via salvage pathway; XMP from xanthine: step 1/1.</text>
</comment>
<feature type="binding site" evidence="5">
    <location>
        <position position="156"/>
    </location>
    <ligand>
        <name>xanthine</name>
        <dbReference type="ChEBI" id="CHEBI:17712"/>
    </ligand>
</feature>
<feature type="domain" description="Phosphoribosyltransferase" evidence="7">
    <location>
        <begin position="52"/>
        <end position="157"/>
    </location>
</feature>
<dbReference type="AlphaFoldDB" id="A0A1W2A3A1"/>
<reference evidence="8 9" key="1">
    <citation type="submission" date="2017-04" db="EMBL/GenBank/DDBJ databases">
        <authorList>
            <person name="Afonso C.L."/>
            <person name="Miller P.J."/>
            <person name="Scott M.A."/>
            <person name="Spackman E."/>
            <person name="Goraichik I."/>
            <person name="Dimitrov K.M."/>
            <person name="Suarez D.L."/>
            <person name="Swayne D.E."/>
        </authorList>
    </citation>
    <scope>NUCLEOTIDE SEQUENCE [LARGE SCALE GENOMIC DNA]</scope>
    <source>
        <strain evidence="8 9">DSM 12816</strain>
    </source>
</reference>
<comment type="subunit">
    <text evidence="5">Homodimer.</text>
</comment>
<protein>
    <recommendedName>
        <fullName evidence="5 6">Xanthine phosphoribosyltransferase</fullName>
        <shortName evidence="5">XPRTase</shortName>
        <ecNumber evidence="5 6">2.4.2.22</ecNumber>
    </recommendedName>
</protein>
<dbReference type="UniPathway" id="UPA00602">
    <property type="reaction ID" value="UER00658"/>
</dbReference>
<dbReference type="RefSeq" id="WP_084234042.1">
    <property type="nucleotide sequence ID" value="NZ_FWXW01000003.1"/>
</dbReference>
<dbReference type="GO" id="GO:0032265">
    <property type="term" value="P:XMP salvage"/>
    <property type="evidence" value="ECO:0007669"/>
    <property type="project" value="UniProtKB-UniRule"/>
</dbReference>
<evidence type="ECO:0000256" key="2">
    <source>
        <dbReference type="ARBA" id="ARBA00022676"/>
    </source>
</evidence>
<evidence type="ECO:0000313" key="8">
    <source>
        <dbReference type="EMBL" id="SMC55140.1"/>
    </source>
</evidence>
<evidence type="ECO:0000256" key="6">
    <source>
        <dbReference type="NCBIfam" id="TIGR01744"/>
    </source>
</evidence>
<keyword evidence="4 5" id="KW-0660">Purine salvage</keyword>
<dbReference type="Pfam" id="PF00156">
    <property type="entry name" value="Pribosyltran"/>
    <property type="match status" value="1"/>
</dbReference>
<dbReference type="GO" id="GO:0006166">
    <property type="term" value="P:purine ribonucleoside salvage"/>
    <property type="evidence" value="ECO:0007669"/>
    <property type="project" value="UniProtKB-KW"/>
</dbReference>
<evidence type="ECO:0000256" key="3">
    <source>
        <dbReference type="ARBA" id="ARBA00022679"/>
    </source>
</evidence>
<comment type="function">
    <text evidence="5">Converts the preformed base xanthine, a product of nucleic acid breakdown, to xanthosine 5'-monophosphate (XMP), so it can be reused for RNA or DNA synthesis.</text>
</comment>
<dbReference type="InterPro" id="IPR029057">
    <property type="entry name" value="PRTase-like"/>
</dbReference>
<organism evidence="8 9">
    <name type="scientific">Papillibacter cinnamivorans DSM 12816</name>
    <dbReference type="NCBI Taxonomy" id="1122930"/>
    <lineage>
        <taxon>Bacteria</taxon>
        <taxon>Bacillati</taxon>
        <taxon>Bacillota</taxon>
        <taxon>Clostridia</taxon>
        <taxon>Eubacteriales</taxon>
        <taxon>Oscillospiraceae</taxon>
        <taxon>Papillibacter</taxon>
    </lineage>
</organism>
<feature type="binding site" evidence="5">
    <location>
        <begin position="128"/>
        <end position="132"/>
    </location>
    <ligand>
        <name>5-phospho-alpha-D-ribose 1-diphosphate</name>
        <dbReference type="ChEBI" id="CHEBI:58017"/>
    </ligand>
</feature>
<keyword evidence="1 5" id="KW-0963">Cytoplasm</keyword>
<comment type="catalytic activity">
    <reaction evidence="5">
        <text>XMP + diphosphate = xanthine + 5-phospho-alpha-D-ribose 1-diphosphate</text>
        <dbReference type="Rhea" id="RHEA:10800"/>
        <dbReference type="ChEBI" id="CHEBI:17712"/>
        <dbReference type="ChEBI" id="CHEBI:33019"/>
        <dbReference type="ChEBI" id="CHEBI:57464"/>
        <dbReference type="ChEBI" id="CHEBI:58017"/>
        <dbReference type="EC" id="2.4.2.22"/>
    </reaction>
</comment>
<dbReference type="InterPro" id="IPR000836">
    <property type="entry name" value="PRTase_dom"/>
</dbReference>
<dbReference type="EC" id="2.4.2.22" evidence="5 6"/>
<dbReference type="STRING" id="1122930.SAMN02745168_1429"/>
<keyword evidence="3 5" id="KW-0808">Transferase</keyword>
<evidence type="ECO:0000259" key="7">
    <source>
        <dbReference type="Pfam" id="PF00156"/>
    </source>
</evidence>
<proteinExistence type="inferred from homology"/>
<accession>A0A1W2A3A1</accession>
<dbReference type="PANTHER" id="PTHR43864:SF1">
    <property type="entry name" value="XANTHINE PHOSPHORIBOSYLTRANSFERASE"/>
    <property type="match status" value="1"/>
</dbReference>
<evidence type="ECO:0000256" key="1">
    <source>
        <dbReference type="ARBA" id="ARBA00022490"/>
    </source>
</evidence>
<feature type="binding site" evidence="5">
    <location>
        <position position="27"/>
    </location>
    <ligand>
        <name>xanthine</name>
        <dbReference type="ChEBI" id="CHEBI:17712"/>
    </ligand>
</feature>
<dbReference type="GO" id="GO:0046110">
    <property type="term" value="P:xanthine metabolic process"/>
    <property type="evidence" value="ECO:0007669"/>
    <property type="project" value="UniProtKB-UniRule"/>
</dbReference>
<dbReference type="Proteomes" id="UP000192790">
    <property type="component" value="Unassembled WGS sequence"/>
</dbReference>
<keyword evidence="9" id="KW-1185">Reference proteome</keyword>
<dbReference type="HAMAP" id="MF_01184">
    <property type="entry name" value="XPRTase"/>
    <property type="match status" value="1"/>
</dbReference>
<dbReference type="EMBL" id="FWXW01000003">
    <property type="protein sequence ID" value="SMC55140.1"/>
    <property type="molecule type" value="Genomic_DNA"/>
</dbReference>
<dbReference type="OrthoDB" id="9790678at2"/>
<gene>
    <name evidence="5" type="primary">xpt</name>
    <name evidence="8" type="ORF">SAMN02745168_1429</name>
</gene>
<dbReference type="PANTHER" id="PTHR43864">
    <property type="entry name" value="HYPOXANTHINE/GUANINE PHOSPHORIBOSYLTRANSFERASE"/>
    <property type="match status" value="1"/>
</dbReference>
<comment type="similarity">
    <text evidence="5">Belongs to the purine/pyrimidine phosphoribosyltransferase family. Xpt subfamily.</text>
</comment>
<dbReference type="CDD" id="cd06223">
    <property type="entry name" value="PRTases_typeI"/>
    <property type="match status" value="1"/>
</dbReference>
<dbReference type="Gene3D" id="3.40.50.2020">
    <property type="match status" value="1"/>
</dbReference>
<dbReference type="NCBIfam" id="TIGR01744">
    <property type="entry name" value="XPRTase"/>
    <property type="match status" value="1"/>
</dbReference>
<dbReference type="GO" id="GO:0005737">
    <property type="term" value="C:cytoplasm"/>
    <property type="evidence" value="ECO:0007669"/>
    <property type="project" value="UniProtKB-SubCell"/>
</dbReference>
<comment type="subcellular location">
    <subcellularLocation>
        <location evidence="5">Cytoplasm</location>
    </subcellularLocation>
</comment>
<evidence type="ECO:0000256" key="4">
    <source>
        <dbReference type="ARBA" id="ARBA00022726"/>
    </source>
</evidence>
<dbReference type="NCBIfam" id="NF006671">
    <property type="entry name" value="PRK09219.1"/>
    <property type="match status" value="1"/>
</dbReference>
<evidence type="ECO:0000313" key="9">
    <source>
        <dbReference type="Proteomes" id="UP000192790"/>
    </source>
</evidence>